<feature type="transmembrane region" description="Helical" evidence="10">
    <location>
        <begin position="137"/>
        <end position="156"/>
    </location>
</feature>
<proteinExistence type="inferred from homology"/>
<reference evidence="12" key="1">
    <citation type="journal article" date="2023" name="G3 (Bethesda)">
        <title>Whole genome assembly and annotation of the endangered Caribbean coral Acropora cervicornis.</title>
        <authorList>
            <person name="Selwyn J.D."/>
            <person name="Vollmer S.V."/>
        </authorList>
    </citation>
    <scope>NUCLEOTIDE SEQUENCE</scope>
    <source>
        <strain evidence="12">K2</strain>
    </source>
</reference>
<feature type="domain" description="G-protein coupled receptors family 1 profile" evidence="11">
    <location>
        <begin position="39"/>
        <end position="289"/>
    </location>
</feature>
<evidence type="ECO:0000313" key="12">
    <source>
        <dbReference type="EMBL" id="KAK2567381.1"/>
    </source>
</evidence>
<organism evidence="12 13">
    <name type="scientific">Acropora cervicornis</name>
    <name type="common">Staghorn coral</name>
    <dbReference type="NCBI Taxonomy" id="6130"/>
    <lineage>
        <taxon>Eukaryota</taxon>
        <taxon>Metazoa</taxon>
        <taxon>Cnidaria</taxon>
        <taxon>Anthozoa</taxon>
        <taxon>Hexacorallia</taxon>
        <taxon>Scleractinia</taxon>
        <taxon>Astrocoeniina</taxon>
        <taxon>Acroporidae</taxon>
        <taxon>Acropora</taxon>
    </lineage>
</organism>
<keyword evidence="5 9" id="KW-0297">G-protein coupled receptor</keyword>
<keyword evidence="6 10" id="KW-0472">Membrane</keyword>
<dbReference type="InterPro" id="IPR000276">
    <property type="entry name" value="GPCR_Rhodpsn"/>
</dbReference>
<keyword evidence="7 9" id="KW-0675">Receptor</keyword>
<name>A0AAD9QUL8_ACRCE</name>
<dbReference type="SUPFAM" id="SSF81321">
    <property type="entry name" value="Family A G protein-coupled receptor-like"/>
    <property type="match status" value="1"/>
</dbReference>
<evidence type="ECO:0000256" key="7">
    <source>
        <dbReference type="ARBA" id="ARBA00023170"/>
    </source>
</evidence>
<evidence type="ECO:0000256" key="5">
    <source>
        <dbReference type="ARBA" id="ARBA00023040"/>
    </source>
</evidence>
<protein>
    <submittedName>
        <fullName evidence="12">D(1)-like dopamine receptor</fullName>
    </submittedName>
</protein>
<evidence type="ECO:0000256" key="8">
    <source>
        <dbReference type="ARBA" id="ARBA00023224"/>
    </source>
</evidence>
<sequence length="340" mass="38199">MNATNDSLRDKSNEEGVSSNGLATRIAGDAILMLLIVGGNCLVVASYATDRRLRSGTYALLVSLAFSDLLVGGVSIPLRIYGSAVDWNISVHLRTFYVAFDIVSAVASNLHLMAISLERFIAVSRPFYYQTLSLRPYAFGSVVSWSLAIIIAAVHPENYLQKTTSKDSLKQKLLKAYSATLFAVCFLLPLIIISIVNIGIFRIAKALIQRTPFQQATDRQRLRKERKTAFTLLLMTIFFFVAWFPFFVVNMLYLFCLECLPSSPKDTIILVEVTKWLHYSNSAVNPIIYAFRDREMRQAFARLLGRGPLRVFCKVNQVEPRSNFPSSHATMVSLARVEQM</sequence>
<gene>
    <name evidence="12" type="ORF">P5673_008185</name>
</gene>
<feature type="transmembrane region" description="Helical" evidence="10">
    <location>
        <begin position="57"/>
        <end position="76"/>
    </location>
</feature>
<evidence type="ECO:0000259" key="11">
    <source>
        <dbReference type="PROSITE" id="PS50262"/>
    </source>
</evidence>
<dbReference type="Gene3D" id="1.20.1070.10">
    <property type="entry name" value="Rhodopsin 7-helix transmembrane proteins"/>
    <property type="match status" value="1"/>
</dbReference>
<dbReference type="PRINTS" id="PR00237">
    <property type="entry name" value="GPCRRHODOPSN"/>
</dbReference>
<dbReference type="GO" id="GO:0005886">
    <property type="term" value="C:plasma membrane"/>
    <property type="evidence" value="ECO:0007669"/>
    <property type="project" value="UniProtKB-SubCell"/>
</dbReference>
<evidence type="ECO:0000256" key="6">
    <source>
        <dbReference type="ARBA" id="ARBA00023136"/>
    </source>
</evidence>
<dbReference type="GO" id="GO:0045202">
    <property type="term" value="C:synapse"/>
    <property type="evidence" value="ECO:0007669"/>
    <property type="project" value="GOC"/>
</dbReference>
<reference evidence="12" key="2">
    <citation type="journal article" date="2023" name="Science">
        <title>Genomic signatures of disease resistance in endangered staghorn corals.</title>
        <authorList>
            <person name="Vollmer S.V."/>
            <person name="Selwyn J.D."/>
            <person name="Despard B.A."/>
            <person name="Roesel C.L."/>
        </authorList>
    </citation>
    <scope>NUCLEOTIDE SEQUENCE</scope>
    <source>
        <strain evidence="12">K2</strain>
    </source>
</reference>
<dbReference type="SMART" id="SM01381">
    <property type="entry name" value="7TM_GPCR_Srsx"/>
    <property type="match status" value="1"/>
</dbReference>
<evidence type="ECO:0000256" key="9">
    <source>
        <dbReference type="RuleBase" id="RU000688"/>
    </source>
</evidence>
<comment type="subcellular location">
    <subcellularLocation>
        <location evidence="1">Cell membrane</location>
        <topology evidence="1">Multi-pass membrane protein</topology>
    </subcellularLocation>
</comment>
<dbReference type="PROSITE" id="PS50262">
    <property type="entry name" value="G_PROTEIN_RECEP_F1_2"/>
    <property type="match status" value="1"/>
</dbReference>
<dbReference type="PANTHER" id="PTHR24247:SF202">
    <property type="entry name" value="5-HYDROXYTRYPTAMINE RECEPTOR 1"/>
    <property type="match status" value="1"/>
</dbReference>
<dbReference type="Pfam" id="PF00001">
    <property type="entry name" value="7tm_1"/>
    <property type="match status" value="1"/>
</dbReference>
<dbReference type="Proteomes" id="UP001249851">
    <property type="component" value="Unassembled WGS sequence"/>
</dbReference>
<dbReference type="PANTHER" id="PTHR24247">
    <property type="entry name" value="5-HYDROXYTRYPTAMINE RECEPTOR"/>
    <property type="match status" value="1"/>
</dbReference>
<dbReference type="GO" id="GO:0004993">
    <property type="term" value="F:G protein-coupled serotonin receptor activity"/>
    <property type="evidence" value="ECO:0007669"/>
    <property type="project" value="TreeGrafter"/>
</dbReference>
<keyword evidence="4 10" id="KW-1133">Transmembrane helix</keyword>
<dbReference type="AlphaFoldDB" id="A0AAD9QUL8"/>
<dbReference type="PROSITE" id="PS00237">
    <property type="entry name" value="G_PROTEIN_RECEP_F1_1"/>
    <property type="match status" value="1"/>
</dbReference>
<keyword evidence="2" id="KW-1003">Cell membrane</keyword>
<comment type="caution">
    <text evidence="12">The sequence shown here is derived from an EMBL/GenBank/DDBJ whole genome shotgun (WGS) entry which is preliminary data.</text>
</comment>
<keyword evidence="13" id="KW-1185">Reference proteome</keyword>
<dbReference type="GO" id="GO:0030425">
    <property type="term" value="C:dendrite"/>
    <property type="evidence" value="ECO:0007669"/>
    <property type="project" value="TreeGrafter"/>
</dbReference>
<feature type="transmembrane region" description="Helical" evidence="10">
    <location>
        <begin position="26"/>
        <end position="45"/>
    </location>
</feature>
<feature type="transmembrane region" description="Helical" evidence="10">
    <location>
        <begin position="229"/>
        <end position="255"/>
    </location>
</feature>
<accession>A0AAD9QUL8</accession>
<evidence type="ECO:0000256" key="3">
    <source>
        <dbReference type="ARBA" id="ARBA00022692"/>
    </source>
</evidence>
<comment type="similarity">
    <text evidence="9">Belongs to the G-protein coupled receptor 1 family.</text>
</comment>
<dbReference type="GO" id="GO:0030594">
    <property type="term" value="F:neurotransmitter receptor activity"/>
    <property type="evidence" value="ECO:0007669"/>
    <property type="project" value="TreeGrafter"/>
</dbReference>
<evidence type="ECO:0000313" key="13">
    <source>
        <dbReference type="Proteomes" id="UP001249851"/>
    </source>
</evidence>
<evidence type="ECO:0000256" key="1">
    <source>
        <dbReference type="ARBA" id="ARBA00004651"/>
    </source>
</evidence>
<evidence type="ECO:0000256" key="2">
    <source>
        <dbReference type="ARBA" id="ARBA00022475"/>
    </source>
</evidence>
<dbReference type="GO" id="GO:0007187">
    <property type="term" value="P:G protein-coupled receptor signaling pathway, coupled to cyclic nucleotide second messenger"/>
    <property type="evidence" value="ECO:0007669"/>
    <property type="project" value="TreeGrafter"/>
</dbReference>
<keyword evidence="3 9" id="KW-0812">Transmembrane</keyword>
<dbReference type="EMBL" id="JARQWQ010000014">
    <property type="protein sequence ID" value="KAK2567381.1"/>
    <property type="molecule type" value="Genomic_DNA"/>
</dbReference>
<feature type="transmembrane region" description="Helical" evidence="10">
    <location>
        <begin position="96"/>
        <end position="117"/>
    </location>
</feature>
<evidence type="ECO:0000256" key="10">
    <source>
        <dbReference type="SAM" id="Phobius"/>
    </source>
</evidence>
<dbReference type="InterPro" id="IPR017452">
    <property type="entry name" value="GPCR_Rhodpsn_7TM"/>
</dbReference>
<keyword evidence="8 9" id="KW-0807">Transducer</keyword>
<feature type="transmembrane region" description="Helical" evidence="10">
    <location>
        <begin position="176"/>
        <end position="200"/>
    </location>
</feature>
<evidence type="ECO:0000256" key="4">
    <source>
        <dbReference type="ARBA" id="ARBA00022989"/>
    </source>
</evidence>
<dbReference type="GO" id="GO:0007268">
    <property type="term" value="P:chemical synaptic transmission"/>
    <property type="evidence" value="ECO:0007669"/>
    <property type="project" value="TreeGrafter"/>
</dbReference>